<evidence type="ECO:0000259" key="5">
    <source>
        <dbReference type="Pfam" id="PF00149"/>
    </source>
</evidence>
<dbReference type="Proteomes" id="UP001597361">
    <property type="component" value="Unassembled WGS sequence"/>
</dbReference>
<proteinExistence type="predicted"/>
<comment type="caution">
    <text evidence="7">The sequence shown here is derived from an EMBL/GenBank/DDBJ whole genome shotgun (WGS) entry which is preliminary data.</text>
</comment>
<dbReference type="PANTHER" id="PTHR10161:SF14">
    <property type="entry name" value="TARTRATE-RESISTANT ACID PHOSPHATASE TYPE 5"/>
    <property type="match status" value="1"/>
</dbReference>
<organism evidence="7 8">
    <name type="scientific">Belliella marina</name>
    <dbReference type="NCBI Taxonomy" id="1644146"/>
    <lineage>
        <taxon>Bacteria</taxon>
        <taxon>Pseudomonadati</taxon>
        <taxon>Bacteroidota</taxon>
        <taxon>Cytophagia</taxon>
        <taxon>Cytophagales</taxon>
        <taxon>Cyclobacteriaceae</taxon>
        <taxon>Belliella</taxon>
    </lineage>
</organism>
<feature type="domain" description="Bacterial surface antigen (D15)" evidence="6">
    <location>
        <begin position="962"/>
        <end position="1197"/>
    </location>
</feature>
<keyword evidence="8" id="KW-1185">Reference proteome</keyword>
<keyword evidence="3" id="KW-0378">Hydrolase</keyword>
<dbReference type="EMBL" id="JBHUHR010000031">
    <property type="protein sequence ID" value="MFD2035395.1"/>
    <property type="molecule type" value="Genomic_DNA"/>
</dbReference>
<protein>
    <submittedName>
        <fullName evidence="7">BamA/TamA family outer membrane protein</fullName>
    </submittedName>
</protein>
<dbReference type="Gene3D" id="2.40.160.50">
    <property type="entry name" value="membrane protein fhac: a member of the omp85/tpsb transporter family"/>
    <property type="match status" value="1"/>
</dbReference>
<reference evidence="8" key="1">
    <citation type="journal article" date="2019" name="Int. J. Syst. Evol. Microbiol.">
        <title>The Global Catalogue of Microorganisms (GCM) 10K type strain sequencing project: providing services to taxonomists for standard genome sequencing and annotation.</title>
        <authorList>
            <consortium name="The Broad Institute Genomics Platform"/>
            <consortium name="The Broad Institute Genome Sequencing Center for Infectious Disease"/>
            <person name="Wu L."/>
            <person name="Ma J."/>
        </authorList>
    </citation>
    <scope>NUCLEOTIDE SEQUENCE [LARGE SCALE GENOMIC DNA]</scope>
    <source>
        <strain evidence="8">CGMCC 1.15180</strain>
    </source>
</reference>
<dbReference type="SUPFAM" id="SSF56300">
    <property type="entry name" value="Metallo-dependent phosphatases"/>
    <property type="match status" value="1"/>
</dbReference>
<evidence type="ECO:0000259" key="6">
    <source>
        <dbReference type="Pfam" id="PF01103"/>
    </source>
</evidence>
<gene>
    <name evidence="7" type="ORF">ACFSKL_11365</name>
</gene>
<accession>A0ABW4VPB5</accession>
<dbReference type="Pfam" id="PF00149">
    <property type="entry name" value="Metallophos"/>
    <property type="match status" value="1"/>
</dbReference>
<dbReference type="PANTHER" id="PTHR10161">
    <property type="entry name" value="TARTRATE-RESISTANT ACID PHOSPHATASE TYPE 5"/>
    <property type="match status" value="1"/>
</dbReference>
<dbReference type="InterPro" id="IPR051558">
    <property type="entry name" value="Metallophosphoesterase_PAP"/>
</dbReference>
<dbReference type="RefSeq" id="WP_376886354.1">
    <property type="nucleotide sequence ID" value="NZ_JBHUHR010000031.1"/>
</dbReference>
<evidence type="ECO:0000256" key="4">
    <source>
        <dbReference type="ARBA" id="ARBA00023136"/>
    </source>
</evidence>
<keyword evidence="4" id="KW-0472">Membrane</keyword>
<feature type="domain" description="Calcineurin-like phosphoesterase" evidence="5">
    <location>
        <begin position="40"/>
        <end position="238"/>
    </location>
</feature>
<comment type="subcellular location">
    <subcellularLocation>
        <location evidence="1">Membrane</location>
    </subcellularLocation>
</comment>
<evidence type="ECO:0000256" key="3">
    <source>
        <dbReference type="ARBA" id="ARBA00022801"/>
    </source>
</evidence>
<dbReference type="Pfam" id="PF01103">
    <property type="entry name" value="Omp85"/>
    <property type="match status" value="1"/>
</dbReference>
<keyword evidence="2" id="KW-0732">Signal</keyword>
<dbReference type="Gene3D" id="3.60.21.10">
    <property type="match status" value="2"/>
</dbReference>
<evidence type="ECO:0000313" key="7">
    <source>
        <dbReference type="EMBL" id="MFD2035395.1"/>
    </source>
</evidence>
<evidence type="ECO:0000256" key="1">
    <source>
        <dbReference type="ARBA" id="ARBA00004370"/>
    </source>
</evidence>
<sequence>MEAQIKIKYFFFRIDTKIILSAAFFFLFFKTHAQNEIISRVIFIGDAGEINHQQETIIPQAANMVIPDKTTVMFLGDNIYPRGMGLPGSVEEAETVKILDSQFKPMREKGATVYFIPGNHDWDRMGRNGLAKIRAQSNYLESQNDLLLQMLPGNGCPDPVDMVLSENLVLIAYDSEWWLFPNEKSSDDLECECYTEKQVLERLEELAYNHSDKTILLAGHHPFRSYGVHGGYFSLKDHLFPLALINKDLHIPLPGLGSLYPLLRKTVFLNPEDLRHPQYQKMISKISSIFEEYPNVIHVSGHDHGLQFIKEGDFIQVVSGSGSKREHIKQGENALYLHKGQGFVVIDQLEDKNIHVAYYTYEADTVSLAYEYIVKHRSIPLDPNELYSENSKVDSLLVIANGAYDQVGRFHRKLFGENYRKEWASETKLPTIQVSKIQGGLRPIKRGGGMQTTSLRMEDPTGKQWVLRSVNKNSDALLPEELQNTFARYFLDDANSAQHPYSALMVPPLANAAGVPHTNPIIGIVMTDSLLGAYNVQFANTLCLLEEREPMGNSDNTIKMLRKVNQDNDEDIKAKTFIRARMLDLLINDWDRHEDQWRWRDMNEELEKSDRDYLPVPRDRDQALRVMQGFLPYMMTRPAFLPTIQSFDPEIESVKYSLLKSSFLNSHPKFQLSYEEWMDLVNGFVESLSDSVLLESVSRLPKTSQEIRGERLFEILQKRRDSLPVVMEEYYRFINSIVDIKLSDKNELVSVEELDGGALNVSVRKINKHGEVSRKLMEKIHYPELTDEVRIYLGSGNDSLYYKATTSPIKVKIIGESGEKYYDIKANAGKVHVYDKGRQSSFSELSTGFRKHISNDSSHLKFEPVNLYNTWQPLISADINPDDGLLLGFGFKYTHQRGFRTKPFNYTQQFVVARAFNTNATRIKYQGMWKEAVGKADAIINARLFIPNAQNYFGLGNASLYDRNTNPMFFYRVRYSLYELDPALHWQTGKTSSFRLGPALQWYRYDEGENENRRVAQPGSISTYDSLTLNDNKGFGGMKVSFQKDNRNHHLFPTSGGYFRSEAKAFTGLNSKSRSFAQLNAELGFYIPLVNRAIILANRMGGGFTLGQTTFYQSQFLGSHDNLRGFRQFRYAGDHLLYNNLELRIKARDIRGYILPGQIGMIAFYDAGKVWADVAQSNRIHQGVGAGLYYAPARMAVLQLIAGYSREGWYPHFKMGFWF</sequence>
<evidence type="ECO:0000256" key="2">
    <source>
        <dbReference type="ARBA" id="ARBA00022729"/>
    </source>
</evidence>
<dbReference type="InterPro" id="IPR000184">
    <property type="entry name" value="Bac_surfAg_D15"/>
</dbReference>
<name>A0ABW4VPB5_9BACT</name>
<evidence type="ECO:0000313" key="8">
    <source>
        <dbReference type="Proteomes" id="UP001597361"/>
    </source>
</evidence>
<dbReference type="InterPro" id="IPR004843">
    <property type="entry name" value="Calcineurin-like_PHP"/>
</dbReference>
<dbReference type="InterPro" id="IPR029052">
    <property type="entry name" value="Metallo-depent_PP-like"/>
</dbReference>